<organism evidence="1 2">
    <name type="scientific">Nicotiana tabacum</name>
    <name type="common">Common tobacco</name>
    <dbReference type="NCBI Taxonomy" id="4097"/>
    <lineage>
        <taxon>Eukaryota</taxon>
        <taxon>Viridiplantae</taxon>
        <taxon>Streptophyta</taxon>
        <taxon>Embryophyta</taxon>
        <taxon>Tracheophyta</taxon>
        <taxon>Spermatophyta</taxon>
        <taxon>Magnoliopsida</taxon>
        <taxon>eudicotyledons</taxon>
        <taxon>Gunneridae</taxon>
        <taxon>Pentapetalae</taxon>
        <taxon>asterids</taxon>
        <taxon>lamiids</taxon>
        <taxon>Solanales</taxon>
        <taxon>Solanaceae</taxon>
        <taxon>Nicotianoideae</taxon>
        <taxon>Nicotianeae</taxon>
        <taxon>Nicotiana</taxon>
    </lineage>
</organism>
<dbReference type="RefSeq" id="XP_075100907.1">
    <property type="nucleotide sequence ID" value="XM_075244806.1"/>
</dbReference>
<evidence type="ECO:0000313" key="1">
    <source>
        <dbReference type="Proteomes" id="UP000790787"/>
    </source>
</evidence>
<evidence type="ECO:0000313" key="2">
    <source>
        <dbReference type="RefSeq" id="XP_075100907.1"/>
    </source>
</evidence>
<protein>
    <submittedName>
        <fullName evidence="2">Uncharacterized protein LOC142176677</fullName>
    </submittedName>
</protein>
<accession>A0AC58TUK7</accession>
<gene>
    <name evidence="2" type="primary">LOC142176677</name>
</gene>
<name>A0AC58TUK7_TOBAC</name>
<sequence>MHLSDSPGSQLAHVLFNGHYFVLRRSSMLTSLLAKDKLGLLDGRIAHFPLNSPYYPYWERCNDMVKAWITNFVSRDKATSVVCLKTAKEVWTNNNELFGQSNGSKYLQIQRESSSTVQDSLDISTYFTKLIGLRDELNYSYVGRICSCGALPKFIEDQQLFQLLDGLNYSYLTVKSAIMIMNPLSTISKAYENSIHHSKLLK</sequence>
<dbReference type="Proteomes" id="UP000790787">
    <property type="component" value="Chromosome 3"/>
</dbReference>
<reference evidence="1" key="1">
    <citation type="journal article" date="2014" name="Nat. Commun.">
        <title>The tobacco genome sequence and its comparison with those of tomato and potato.</title>
        <authorList>
            <person name="Sierro N."/>
            <person name="Battey J.N."/>
            <person name="Ouadi S."/>
            <person name="Bakaher N."/>
            <person name="Bovet L."/>
            <person name="Willig A."/>
            <person name="Goepfert S."/>
            <person name="Peitsch M.C."/>
            <person name="Ivanov N.V."/>
        </authorList>
    </citation>
    <scope>NUCLEOTIDE SEQUENCE [LARGE SCALE GENOMIC DNA]</scope>
</reference>
<proteinExistence type="predicted"/>
<reference evidence="2" key="2">
    <citation type="submission" date="2025-08" db="UniProtKB">
        <authorList>
            <consortium name="RefSeq"/>
        </authorList>
    </citation>
    <scope>IDENTIFICATION</scope>
    <source>
        <tissue evidence="2">Leaf</tissue>
    </source>
</reference>
<keyword evidence="1" id="KW-1185">Reference proteome</keyword>